<protein>
    <submittedName>
        <fullName evidence="1">Uncharacterized protein</fullName>
    </submittedName>
</protein>
<dbReference type="EMBL" id="ML119699">
    <property type="protein sequence ID" value="RPA79430.1"/>
    <property type="molecule type" value="Genomic_DNA"/>
</dbReference>
<reference evidence="1 2" key="1">
    <citation type="journal article" date="2018" name="Nat. Ecol. Evol.">
        <title>Pezizomycetes genomes reveal the molecular basis of ectomycorrhizal truffle lifestyle.</title>
        <authorList>
            <person name="Murat C."/>
            <person name="Payen T."/>
            <person name="Noel B."/>
            <person name="Kuo A."/>
            <person name="Morin E."/>
            <person name="Chen J."/>
            <person name="Kohler A."/>
            <person name="Krizsan K."/>
            <person name="Balestrini R."/>
            <person name="Da Silva C."/>
            <person name="Montanini B."/>
            <person name="Hainaut M."/>
            <person name="Levati E."/>
            <person name="Barry K.W."/>
            <person name="Belfiori B."/>
            <person name="Cichocki N."/>
            <person name="Clum A."/>
            <person name="Dockter R.B."/>
            <person name="Fauchery L."/>
            <person name="Guy J."/>
            <person name="Iotti M."/>
            <person name="Le Tacon F."/>
            <person name="Lindquist E.A."/>
            <person name="Lipzen A."/>
            <person name="Malagnac F."/>
            <person name="Mello A."/>
            <person name="Molinier V."/>
            <person name="Miyauchi S."/>
            <person name="Poulain J."/>
            <person name="Riccioni C."/>
            <person name="Rubini A."/>
            <person name="Sitrit Y."/>
            <person name="Splivallo R."/>
            <person name="Traeger S."/>
            <person name="Wang M."/>
            <person name="Zifcakova L."/>
            <person name="Wipf D."/>
            <person name="Zambonelli A."/>
            <person name="Paolocci F."/>
            <person name="Nowrousian M."/>
            <person name="Ottonello S."/>
            <person name="Baldrian P."/>
            <person name="Spatafora J.W."/>
            <person name="Henrissat B."/>
            <person name="Nagy L.G."/>
            <person name="Aury J.M."/>
            <person name="Wincker P."/>
            <person name="Grigoriev I.V."/>
            <person name="Bonfante P."/>
            <person name="Martin F.M."/>
        </authorList>
    </citation>
    <scope>NUCLEOTIDE SEQUENCE [LARGE SCALE GENOMIC DNA]</scope>
    <source>
        <strain evidence="1 2">RN42</strain>
    </source>
</reference>
<dbReference type="AlphaFoldDB" id="A0A3N4I5Q5"/>
<evidence type="ECO:0000313" key="1">
    <source>
        <dbReference type="EMBL" id="RPA79430.1"/>
    </source>
</evidence>
<keyword evidence="2" id="KW-1185">Reference proteome</keyword>
<sequence>MSPAILNLPNELLDLIFTFSKRNPGSEVTTSSPPPSSYNPLQNAMYKPLPEPHRSLQYPLSCLASTCRSFQPIAERINFHTLRICPSNRLEPTYFRLTNWSPSTAENGIHIARCNVKIGGCWKCDTKRPGHKRMERDNSEPKITMRFFSSPSLQVMLRDPCSRISAQFHSPSAYWGQHRPGPQVYHLMEPVFFGMQQLEAILARRNKRQCQTELKLDFQIWVNVDPAIAIVTPDWQDQLVRVIGGYGHDYRSLEHLQSEFKHLVIKPLRLVGVTEEHMRWLEKQKRAMVRAKEEREQQWMEKVRSKQWTVGWNSRDFVDDGQFELFLWTLEQEQQLLWRCAFASIFWCFESSKGEDLSRIRRTGKWGYSSS</sequence>
<evidence type="ECO:0000313" key="2">
    <source>
        <dbReference type="Proteomes" id="UP000275078"/>
    </source>
</evidence>
<name>A0A3N4I5Q5_ASCIM</name>
<organism evidence="1 2">
    <name type="scientific">Ascobolus immersus RN42</name>
    <dbReference type="NCBI Taxonomy" id="1160509"/>
    <lineage>
        <taxon>Eukaryota</taxon>
        <taxon>Fungi</taxon>
        <taxon>Dikarya</taxon>
        <taxon>Ascomycota</taxon>
        <taxon>Pezizomycotina</taxon>
        <taxon>Pezizomycetes</taxon>
        <taxon>Pezizales</taxon>
        <taxon>Ascobolaceae</taxon>
        <taxon>Ascobolus</taxon>
    </lineage>
</organism>
<accession>A0A3N4I5Q5</accession>
<proteinExistence type="predicted"/>
<gene>
    <name evidence="1" type="ORF">BJ508DRAFT_308361</name>
</gene>
<dbReference type="Proteomes" id="UP000275078">
    <property type="component" value="Unassembled WGS sequence"/>
</dbReference>